<dbReference type="PANTHER" id="PTHR35205:SF1">
    <property type="entry name" value="ZU5 DOMAIN-CONTAINING PROTEIN"/>
    <property type="match status" value="1"/>
</dbReference>
<dbReference type="Pfam" id="PF00931">
    <property type="entry name" value="NB-ARC"/>
    <property type="match status" value="1"/>
</dbReference>
<proteinExistence type="predicted"/>
<feature type="domain" description="DUF7708" evidence="2">
    <location>
        <begin position="60"/>
        <end position="202"/>
    </location>
</feature>
<dbReference type="InterPro" id="IPR002182">
    <property type="entry name" value="NB-ARC"/>
</dbReference>
<evidence type="ECO:0000259" key="1">
    <source>
        <dbReference type="Pfam" id="PF00931"/>
    </source>
</evidence>
<feature type="domain" description="NB-ARC" evidence="1">
    <location>
        <begin position="263"/>
        <end position="388"/>
    </location>
</feature>
<dbReference type="EMBL" id="CAAKMV010000196">
    <property type="protein sequence ID" value="VIO64259.1"/>
    <property type="molecule type" value="Genomic_DNA"/>
</dbReference>
<name>A0A4E9EMR9_GIBZA</name>
<dbReference type="PANTHER" id="PTHR35205">
    <property type="entry name" value="NB-ARC AND TPR DOMAIN PROTEIN"/>
    <property type="match status" value="1"/>
</dbReference>
<dbReference type="GO" id="GO:0043531">
    <property type="term" value="F:ADP binding"/>
    <property type="evidence" value="ECO:0007669"/>
    <property type="project" value="InterPro"/>
</dbReference>
<dbReference type="Gene3D" id="1.25.40.10">
    <property type="entry name" value="Tetratricopeptide repeat domain"/>
    <property type="match status" value="1"/>
</dbReference>
<evidence type="ECO:0000259" key="2">
    <source>
        <dbReference type="Pfam" id="PF24809"/>
    </source>
</evidence>
<protein>
    <submittedName>
        <fullName evidence="3">Uncharacterized protein</fullName>
    </submittedName>
</protein>
<organism evidence="3">
    <name type="scientific">Gibberella zeae</name>
    <name type="common">Wheat head blight fungus</name>
    <name type="synonym">Fusarium graminearum</name>
    <dbReference type="NCBI Taxonomy" id="5518"/>
    <lineage>
        <taxon>Eukaryota</taxon>
        <taxon>Fungi</taxon>
        <taxon>Dikarya</taxon>
        <taxon>Ascomycota</taxon>
        <taxon>Pezizomycotina</taxon>
        <taxon>Sordariomycetes</taxon>
        <taxon>Hypocreomycetidae</taxon>
        <taxon>Hypocreales</taxon>
        <taxon>Nectriaceae</taxon>
        <taxon>Fusarium</taxon>
    </lineage>
</organism>
<dbReference type="SUPFAM" id="SSF52540">
    <property type="entry name" value="P-loop containing nucleoside triphosphate hydrolases"/>
    <property type="match status" value="1"/>
</dbReference>
<dbReference type="AlphaFoldDB" id="A0A4E9EMR9"/>
<gene>
    <name evidence="3" type="ORF">FUG_LOCUS562404</name>
</gene>
<evidence type="ECO:0000313" key="3">
    <source>
        <dbReference type="EMBL" id="VIO64259.1"/>
    </source>
</evidence>
<dbReference type="InterPro" id="IPR011990">
    <property type="entry name" value="TPR-like_helical_dom_sf"/>
</dbReference>
<dbReference type="InterPro" id="IPR027417">
    <property type="entry name" value="P-loop_NTPase"/>
</dbReference>
<dbReference type="InterPro" id="IPR056125">
    <property type="entry name" value="DUF7708"/>
</dbReference>
<dbReference type="Gene3D" id="3.40.50.300">
    <property type="entry name" value="P-loop containing nucleotide triphosphate hydrolases"/>
    <property type="match status" value="1"/>
</dbReference>
<reference evidence="3" key="1">
    <citation type="submission" date="2019-04" db="EMBL/GenBank/DDBJ databases">
        <authorList>
            <person name="Melise S."/>
            <person name="Noan J."/>
            <person name="Okalmin O."/>
        </authorList>
    </citation>
    <scope>NUCLEOTIDE SEQUENCE</scope>
    <source>
        <strain evidence="3">FN9</strain>
    </source>
</reference>
<sequence length="854" mass="97595">MDQLTKIWLEAQVLQRQHLTVKEKETVEQIDSYEHLCEKLGKIQAQYKLERWVRLLARMDPFVSRLRSFATVLSVFAQAKPEVLSFVWGSVALVLELAAGHSAVLESIVDTFEQMERVLPRFQCYVEEYMSPSPTITHLRDAIRRYYQELIDQCQDYIRFLKASPLKNFLLLGRTSRKLRANSTRRLKRLRHLSIDVEQEARIEEHRITYRTLNSLRVEPTMATVLPYHGVTYRQNPAFYPRPQYLEQISAVLGPDTPRGLTSFALVGFGGCGKTQLAIEYTHRTNHYDAIFWCAAENSLQLSESFAMHARQLDLIKGDDVPQQDRIISLVKQRLLSLSVNGKPSRWLMVFDNMEPFDGLSSFWPSGLSGSILVTTRNKTLAKEFTKSQVSIPPFEPLDAQRFLLQYRTSGTEHTCQEDNAAKIISQRLGNLPLALDLVRHHVSASGSSYKEFLRCYGEPSEPFLLCNGPDVEDELPQLQDLLESPVANIYELDTVVSELMDGSLIDRNVGSGSLSLHRILQDSVAHSFDAATRSRSFSKILFYLNGCFPTQRDGGLLFEQWYLCEQYIPHIFSVVQFYRKNIKLLDPPVMLAEIIRRYLLEKHQFTEAKILVRDAVEICKRARTSSNLLGFTRYRYIPRLLSDLYNVMGALEYESNTEGHGLRWAMKARSIRQELCLTLDLERDKCMLQVFQHNIALDMLANGQLREALPLLEAVHEYDASTSGVNTDNFYRTLSLSICYRLLGKYIHAMDFSNIAMKVIQEHIGENSVPMATARFCWGNLLLCMEDRVGAYNAFSMCFLTRQKLMPTHFDTAFTAHKLGAMALQNGDLGASISHEPRCDTNCVSSEYSSAPV</sequence>
<dbReference type="SUPFAM" id="SSF48452">
    <property type="entry name" value="TPR-like"/>
    <property type="match status" value="1"/>
</dbReference>
<dbReference type="Pfam" id="PF24809">
    <property type="entry name" value="DUF7708"/>
    <property type="match status" value="1"/>
</dbReference>
<accession>A0A4E9EMR9</accession>